<keyword evidence="3" id="KW-0819">tRNA processing</keyword>
<keyword evidence="5" id="KW-0479">Metal-binding</keyword>
<keyword evidence="7" id="KW-0460">Magnesium</keyword>
<feature type="domain" description="Poly A polymerase head" evidence="10">
    <location>
        <begin position="21"/>
        <end position="141"/>
    </location>
</feature>
<dbReference type="CDD" id="cd00077">
    <property type="entry name" value="HDc"/>
    <property type="match status" value="1"/>
</dbReference>
<dbReference type="InterPro" id="IPR050264">
    <property type="entry name" value="Bact_CCA-adding_enz_type3_sf"/>
</dbReference>
<gene>
    <name evidence="13" type="ORF">Cflav_PD2018</name>
</gene>
<keyword evidence="2 9" id="KW-0808">Transferase</keyword>
<dbReference type="GO" id="GO:0000166">
    <property type="term" value="F:nucleotide binding"/>
    <property type="evidence" value="ECO:0007669"/>
    <property type="project" value="UniProtKB-KW"/>
</dbReference>
<dbReference type="AlphaFoldDB" id="B9XMC7"/>
<evidence type="ECO:0000256" key="5">
    <source>
        <dbReference type="ARBA" id="ARBA00022723"/>
    </source>
</evidence>
<sequence length="440" mass="50306">MTLRETATELVRRLQTAGFDAYWVGGCVRDYFLGREPKDFDVATNAVPEQVERIFQRTIPVGRKFGVLIVLEKGFEFQIATFRAESDYQDGRHPEQVTFGDPKADASRRDFTINGLFYDPVNDVLHDWVGGEVDLKAKVLRTIGEPAERFAEDHLRLLRAVRFAAQLNFQIEAKTFAAMVANAPKIKTISAERIREELMKVFRPPHAARGLDLLRESGLLEQVLPEIAATITCEQTPDYHPEGSVYNHVRLMLSQLPEDASPELPWAVLLHDVAKPVTASRDPETGSIHFYGHEKVGAEMAEVLLQRLKFPRKETDEIVAAVLYHMQFKDVPNMRKSTLRRMIMRETFPLELALHRLDCLGSHRMLDHYDFMVEQERELEKKPEILPPLLNGNDLMALGMQPGPAMGELLTELRDKQLQEELKTSDEAREWVLEKLKTKP</sequence>
<comment type="caution">
    <text evidence="13">The sequence shown here is derived from an EMBL/GenBank/DDBJ whole genome shotgun (WGS) entry which is preliminary data.</text>
</comment>
<organism evidence="13 14">
    <name type="scientific">Pedosphaera parvula (strain Ellin514)</name>
    <dbReference type="NCBI Taxonomy" id="320771"/>
    <lineage>
        <taxon>Bacteria</taxon>
        <taxon>Pseudomonadati</taxon>
        <taxon>Verrucomicrobiota</taxon>
        <taxon>Pedosphaerae</taxon>
        <taxon>Pedosphaerales</taxon>
        <taxon>Pedosphaeraceae</taxon>
        <taxon>Pedosphaera</taxon>
    </lineage>
</organism>
<dbReference type="RefSeq" id="WP_007416966.1">
    <property type="nucleotide sequence ID" value="NZ_ABOX02000034.1"/>
</dbReference>
<dbReference type="InterPro" id="IPR032828">
    <property type="entry name" value="PolyA_RNA-bd"/>
</dbReference>
<evidence type="ECO:0000259" key="10">
    <source>
        <dbReference type="Pfam" id="PF01743"/>
    </source>
</evidence>
<evidence type="ECO:0000256" key="1">
    <source>
        <dbReference type="ARBA" id="ARBA00001946"/>
    </source>
</evidence>
<dbReference type="InterPro" id="IPR032810">
    <property type="entry name" value="CCA-adding_enz_C"/>
</dbReference>
<evidence type="ECO:0000313" key="13">
    <source>
        <dbReference type="EMBL" id="EEF58969.1"/>
    </source>
</evidence>
<evidence type="ECO:0000256" key="8">
    <source>
        <dbReference type="ARBA" id="ARBA00022884"/>
    </source>
</evidence>
<evidence type="ECO:0000256" key="6">
    <source>
        <dbReference type="ARBA" id="ARBA00022741"/>
    </source>
</evidence>
<dbReference type="InterPro" id="IPR002646">
    <property type="entry name" value="PolA_pol_head_dom"/>
</dbReference>
<evidence type="ECO:0000313" key="14">
    <source>
        <dbReference type="Proteomes" id="UP000003688"/>
    </source>
</evidence>
<evidence type="ECO:0000256" key="2">
    <source>
        <dbReference type="ARBA" id="ARBA00022679"/>
    </source>
</evidence>
<dbReference type="GO" id="GO:0004810">
    <property type="term" value="F:CCA tRNA nucleotidyltransferase activity"/>
    <property type="evidence" value="ECO:0007669"/>
    <property type="project" value="UniProtKB-EC"/>
</dbReference>
<evidence type="ECO:0000256" key="9">
    <source>
        <dbReference type="RuleBase" id="RU003953"/>
    </source>
</evidence>
<dbReference type="Pfam" id="PF12627">
    <property type="entry name" value="PolyA_pol_RNAbd"/>
    <property type="match status" value="1"/>
</dbReference>
<keyword evidence="8 9" id="KW-0694">RNA-binding</keyword>
<comment type="similarity">
    <text evidence="9">Belongs to the tRNA nucleotidyltransferase/poly(A) polymerase family.</text>
</comment>
<name>B9XMC7_PEDPL</name>
<protein>
    <submittedName>
        <fullName evidence="13">Polynucleotide adenylyltransferase/metal dependent phosphohydrolase</fullName>
        <ecNumber evidence="13">2.7.7.72</ecNumber>
    </submittedName>
</protein>
<dbReference type="Gene3D" id="1.10.3090.10">
    <property type="entry name" value="cca-adding enzyme, domain 2"/>
    <property type="match status" value="1"/>
</dbReference>
<dbReference type="EMBL" id="ABOX02000034">
    <property type="protein sequence ID" value="EEF58969.1"/>
    <property type="molecule type" value="Genomic_DNA"/>
</dbReference>
<dbReference type="GO" id="GO:0016787">
    <property type="term" value="F:hydrolase activity"/>
    <property type="evidence" value="ECO:0007669"/>
    <property type="project" value="UniProtKB-KW"/>
</dbReference>
<feature type="domain" description="CCA-adding enzyme C-terminal" evidence="12">
    <location>
        <begin position="299"/>
        <end position="428"/>
    </location>
</feature>
<dbReference type="Pfam" id="PF13735">
    <property type="entry name" value="tRNA_NucTran2_2"/>
    <property type="match status" value="1"/>
</dbReference>
<keyword evidence="6" id="KW-0547">Nucleotide-binding</keyword>
<keyword evidence="13" id="KW-0378">Hydrolase</keyword>
<evidence type="ECO:0000256" key="3">
    <source>
        <dbReference type="ARBA" id="ARBA00022694"/>
    </source>
</evidence>
<dbReference type="CDD" id="cd05398">
    <property type="entry name" value="NT_ClassII-CCAase"/>
    <property type="match status" value="1"/>
</dbReference>
<evidence type="ECO:0000259" key="11">
    <source>
        <dbReference type="Pfam" id="PF12627"/>
    </source>
</evidence>
<proteinExistence type="inferred from homology"/>
<keyword evidence="4 13" id="KW-0548">Nucleotidyltransferase</keyword>
<dbReference type="GO" id="GO:0008033">
    <property type="term" value="P:tRNA processing"/>
    <property type="evidence" value="ECO:0007669"/>
    <property type="project" value="UniProtKB-KW"/>
</dbReference>
<accession>B9XMC7</accession>
<dbReference type="PANTHER" id="PTHR46173">
    <property type="entry name" value="CCA TRNA NUCLEOTIDYLTRANSFERASE 1, MITOCHONDRIAL"/>
    <property type="match status" value="1"/>
</dbReference>
<dbReference type="Pfam" id="PF01743">
    <property type="entry name" value="PolyA_pol"/>
    <property type="match status" value="1"/>
</dbReference>
<evidence type="ECO:0000256" key="7">
    <source>
        <dbReference type="ARBA" id="ARBA00022842"/>
    </source>
</evidence>
<dbReference type="EC" id="2.7.7.72" evidence="13"/>
<dbReference type="SUPFAM" id="SSF81301">
    <property type="entry name" value="Nucleotidyltransferase"/>
    <property type="match status" value="1"/>
</dbReference>
<dbReference type="STRING" id="320771.Cflav_PD2018"/>
<dbReference type="Proteomes" id="UP000003688">
    <property type="component" value="Unassembled WGS sequence"/>
</dbReference>
<dbReference type="SUPFAM" id="SSF81891">
    <property type="entry name" value="Poly A polymerase C-terminal region-like"/>
    <property type="match status" value="1"/>
</dbReference>
<keyword evidence="14" id="KW-1185">Reference proteome</keyword>
<dbReference type="GO" id="GO:0000049">
    <property type="term" value="F:tRNA binding"/>
    <property type="evidence" value="ECO:0007669"/>
    <property type="project" value="TreeGrafter"/>
</dbReference>
<dbReference type="OrthoDB" id="9805698at2"/>
<dbReference type="Gene3D" id="3.30.460.10">
    <property type="entry name" value="Beta Polymerase, domain 2"/>
    <property type="match status" value="1"/>
</dbReference>
<evidence type="ECO:0000256" key="4">
    <source>
        <dbReference type="ARBA" id="ARBA00022695"/>
    </source>
</evidence>
<dbReference type="GO" id="GO:0046872">
    <property type="term" value="F:metal ion binding"/>
    <property type="evidence" value="ECO:0007669"/>
    <property type="project" value="UniProtKB-KW"/>
</dbReference>
<dbReference type="PANTHER" id="PTHR46173:SF1">
    <property type="entry name" value="CCA TRNA NUCLEOTIDYLTRANSFERASE 1, MITOCHONDRIAL"/>
    <property type="match status" value="1"/>
</dbReference>
<feature type="domain" description="tRNA nucleotidyltransferase/poly(A) polymerase RNA and SrmB- binding" evidence="11">
    <location>
        <begin position="168"/>
        <end position="229"/>
    </location>
</feature>
<evidence type="ECO:0000259" key="12">
    <source>
        <dbReference type="Pfam" id="PF13735"/>
    </source>
</evidence>
<comment type="cofactor">
    <cofactor evidence="1">
        <name>Mg(2+)</name>
        <dbReference type="ChEBI" id="CHEBI:18420"/>
    </cofactor>
</comment>
<dbReference type="InterPro" id="IPR043519">
    <property type="entry name" value="NT_sf"/>
</dbReference>
<reference evidence="13 14" key="1">
    <citation type="journal article" date="2011" name="J. Bacteriol.">
        <title>Genome sequence of 'Pedosphaera parvula' Ellin514, an aerobic Verrucomicrobial isolate from pasture soil.</title>
        <authorList>
            <person name="Kant R."/>
            <person name="van Passel M.W."/>
            <person name="Sangwan P."/>
            <person name="Palva A."/>
            <person name="Lucas S."/>
            <person name="Copeland A."/>
            <person name="Lapidus A."/>
            <person name="Glavina Del Rio T."/>
            <person name="Dalin E."/>
            <person name="Tice H."/>
            <person name="Bruce D."/>
            <person name="Goodwin L."/>
            <person name="Pitluck S."/>
            <person name="Chertkov O."/>
            <person name="Larimer F.W."/>
            <person name="Land M.L."/>
            <person name="Hauser L."/>
            <person name="Brettin T.S."/>
            <person name="Detter J.C."/>
            <person name="Han S."/>
            <person name="de Vos W.M."/>
            <person name="Janssen P.H."/>
            <person name="Smidt H."/>
        </authorList>
    </citation>
    <scope>NUCLEOTIDE SEQUENCE [LARGE SCALE GENOMIC DNA]</scope>
    <source>
        <strain evidence="13 14">Ellin514</strain>
    </source>
</reference>
<dbReference type="InterPro" id="IPR003607">
    <property type="entry name" value="HD/PDEase_dom"/>
</dbReference>